<feature type="domain" description="Saccharopine dehydrogenase-like C-terminal" evidence="3">
    <location>
        <begin position="126"/>
        <end position="435"/>
    </location>
</feature>
<dbReference type="PANTHER" id="PTHR11133:SF22">
    <property type="entry name" value="ALPHA-AMINOADIPIC SEMIALDEHYDE SYNTHASE, MITOCHONDRIAL"/>
    <property type="match status" value="1"/>
</dbReference>
<dbReference type="PANTHER" id="PTHR11133">
    <property type="entry name" value="SACCHAROPINE DEHYDROGENASE"/>
    <property type="match status" value="1"/>
</dbReference>
<name>A0ABV9T5P1_9BACT</name>
<dbReference type="SUPFAM" id="SSF51735">
    <property type="entry name" value="NAD(P)-binding Rossmann-fold domains"/>
    <property type="match status" value="1"/>
</dbReference>
<accession>A0ABV9T5P1</accession>
<keyword evidence="5" id="KW-1185">Reference proteome</keyword>
<gene>
    <name evidence="4" type="ORF">ACFPFU_20415</name>
</gene>
<dbReference type="Gene3D" id="3.40.50.720">
    <property type="entry name" value="NAD(P)-binding Rossmann-like Domain"/>
    <property type="match status" value="1"/>
</dbReference>
<dbReference type="InterPro" id="IPR005097">
    <property type="entry name" value="Sacchrp_dh_NADP-bd"/>
</dbReference>
<proteinExistence type="predicted"/>
<dbReference type="InterPro" id="IPR036291">
    <property type="entry name" value="NAD(P)-bd_dom_sf"/>
</dbReference>
<evidence type="ECO:0000259" key="3">
    <source>
        <dbReference type="Pfam" id="PF16653"/>
    </source>
</evidence>
<evidence type="ECO:0000313" key="5">
    <source>
        <dbReference type="Proteomes" id="UP001595818"/>
    </source>
</evidence>
<evidence type="ECO:0000313" key="4">
    <source>
        <dbReference type="EMBL" id="MFC4874081.1"/>
    </source>
</evidence>
<dbReference type="InterPro" id="IPR032095">
    <property type="entry name" value="Sacchrp_dh-like_C"/>
</dbReference>
<sequence>MANILILGAGKSSVFLIDYLVKATGKRGDTLFLADVSLDAAKEKLGDHSHTQAVELDIHDDRSREEMIKQADTVVSMLPPGLHPLIARDCVKYRKHFFSASYQSGELKNMASEVRARNLFFLNECGLDPGLDHMSAMNIIDREKENNNEILLLKSFCGGLLAPGSEKDNPWQYKFTWNPKNVILAGQGVSSFIRNGYYKFIPYHMLFRRTEKLDFPGLGTFEAYPNRDSLSYRKIYGLENIPTILRGTVRRIGFCRSWDVFVQLGMTDDSYRLELPDGFTKRMFTNAFLPYDPSLRVEEKIRLLLPFVDDDILEKIAWTGLFSDERLQISQGSPAGILQRILEDKWRLDPEDKDLVLMQHLIEVRGEKTIKLINSSLVVKGEKQPYTAMAKTVGLPLGMAVEMFLEGKFERRGLLLPTIKEIYLPILQKLEREGIRFEETVLERERTDV</sequence>
<dbReference type="Pfam" id="PF16653">
    <property type="entry name" value="Sacchrp_dh_C"/>
    <property type="match status" value="1"/>
</dbReference>
<keyword evidence="1" id="KW-0560">Oxidoreductase</keyword>
<evidence type="ECO:0000259" key="2">
    <source>
        <dbReference type="Pfam" id="PF03435"/>
    </source>
</evidence>
<reference evidence="5" key="1">
    <citation type="journal article" date="2019" name="Int. J. Syst. Evol. Microbiol.">
        <title>The Global Catalogue of Microorganisms (GCM) 10K type strain sequencing project: providing services to taxonomists for standard genome sequencing and annotation.</title>
        <authorList>
            <consortium name="The Broad Institute Genomics Platform"/>
            <consortium name="The Broad Institute Genome Sequencing Center for Infectious Disease"/>
            <person name="Wu L."/>
            <person name="Ma J."/>
        </authorList>
    </citation>
    <scope>NUCLEOTIDE SEQUENCE [LARGE SCALE GENOMIC DNA]</scope>
    <source>
        <strain evidence="5">CGMCC 4.7466</strain>
    </source>
</reference>
<dbReference type="Gene3D" id="1.10.1870.10">
    <property type="entry name" value="Domain 3, Saccharopine reductase"/>
    <property type="match status" value="1"/>
</dbReference>
<dbReference type="SUPFAM" id="SSF55347">
    <property type="entry name" value="Glyceraldehyde-3-phosphate dehydrogenase-like, C-terminal domain"/>
    <property type="match status" value="1"/>
</dbReference>
<protein>
    <submittedName>
        <fullName evidence="4">Saccharopine dehydrogenase family protein</fullName>
    </submittedName>
</protein>
<dbReference type="Proteomes" id="UP001595818">
    <property type="component" value="Unassembled WGS sequence"/>
</dbReference>
<dbReference type="Pfam" id="PF03435">
    <property type="entry name" value="Sacchrp_dh_NADP"/>
    <property type="match status" value="1"/>
</dbReference>
<feature type="domain" description="Saccharopine dehydrogenase NADP binding" evidence="2">
    <location>
        <begin position="4"/>
        <end position="113"/>
    </location>
</feature>
<comment type="caution">
    <text evidence="4">The sequence shown here is derived from an EMBL/GenBank/DDBJ whole genome shotgun (WGS) entry which is preliminary data.</text>
</comment>
<dbReference type="RefSeq" id="WP_377067582.1">
    <property type="nucleotide sequence ID" value="NZ_JBHSJJ010000015.1"/>
</dbReference>
<dbReference type="Gene3D" id="3.30.360.10">
    <property type="entry name" value="Dihydrodipicolinate Reductase, domain 2"/>
    <property type="match status" value="1"/>
</dbReference>
<dbReference type="InterPro" id="IPR051168">
    <property type="entry name" value="AASS"/>
</dbReference>
<organism evidence="4 5">
    <name type="scientific">Negadavirga shengliensis</name>
    <dbReference type="NCBI Taxonomy" id="1389218"/>
    <lineage>
        <taxon>Bacteria</taxon>
        <taxon>Pseudomonadati</taxon>
        <taxon>Bacteroidota</taxon>
        <taxon>Cytophagia</taxon>
        <taxon>Cytophagales</taxon>
        <taxon>Cyclobacteriaceae</taxon>
        <taxon>Negadavirga</taxon>
    </lineage>
</organism>
<evidence type="ECO:0000256" key="1">
    <source>
        <dbReference type="ARBA" id="ARBA00023002"/>
    </source>
</evidence>
<dbReference type="EMBL" id="JBHSJJ010000015">
    <property type="protein sequence ID" value="MFC4874081.1"/>
    <property type="molecule type" value="Genomic_DNA"/>
</dbReference>